<dbReference type="PANTHER" id="PTHR31424">
    <property type="entry name" value="PROTEIN CBG23806"/>
    <property type="match status" value="1"/>
</dbReference>
<gene>
    <name evidence="2" type="primary">LOC136079332</name>
</gene>
<sequence length="462" mass="53065">MTYSGIIIVNINFDKCDYLDVVDKLDCNDLVNHNFIQNKEIHIKIGGDYGGGSFKMSYQIVNTINPNSSENTIVFNIFESKDLRANISKHCCLFCYATTNEMKVCKKEKTGIESRTLENLQADFERFMKDGGIKKKAKFYNNVIAEPILRIPLNQVSLPSLHIALGVYLKFFNMFEEEAHEVDIMMAASLKNKNCALINLDDQIQLVNDTVAIAILNNEDCVENIQSLYIPQLNLLNETKMEKVRECNGLENELIFKKSEGPCIQQIELILQKLKVQRQAYHGKSFIGNHVHKMLKKKSILELCNSVPLLVYNNGLSGTTVHEKSVEISSKYKQLFNKLSNCYSIFSSKSTMTIIELTQLETYVDDLMQFYHAKWPQGSVPPKLHMMEDHAIPFLQKWGAGFRFYGEQGGESIHHEFNKLKIIYQSIPSPTMRLKSILKSHHLKTNPKNRALRPKIKKRKRK</sequence>
<dbReference type="Pfam" id="PF06918">
    <property type="entry name" value="DUF1280"/>
    <property type="match status" value="1"/>
</dbReference>
<dbReference type="InterPro" id="IPR009689">
    <property type="entry name" value="DUF1280"/>
</dbReference>
<dbReference type="Proteomes" id="UP001652625">
    <property type="component" value="Chromosome 04"/>
</dbReference>
<dbReference type="GeneID" id="136079332"/>
<reference evidence="2" key="1">
    <citation type="submission" date="2025-08" db="UniProtKB">
        <authorList>
            <consortium name="RefSeq"/>
        </authorList>
    </citation>
    <scope>IDENTIFICATION</scope>
</reference>
<organism evidence="1 2">
    <name type="scientific">Hydra vulgaris</name>
    <name type="common">Hydra</name>
    <name type="synonym">Hydra attenuata</name>
    <dbReference type="NCBI Taxonomy" id="6087"/>
    <lineage>
        <taxon>Eukaryota</taxon>
        <taxon>Metazoa</taxon>
        <taxon>Cnidaria</taxon>
        <taxon>Hydrozoa</taxon>
        <taxon>Hydroidolina</taxon>
        <taxon>Anthoathecata</taxon>
        <taxon>Aplanulata</taxon>
        <taxon>Hydridae</taxon>
        <taxon>Hydra</taxon>
    </lineage>
</organism>
<accession>A0ABM4BPS1</accession>
<keyword evidence="1" id="KW-1185">Reference proteome</keyword>
<dbReference type="PANTHER" id="PTHR31424:SF6">
    <property type="match status" value="1"/>
</dbReference>
<evidence type="ECO:0000313" key="1">
    <source>
        <dbReference type="Proteomes" id="UP001652625"/>
    </source>
</evidence>
<evidence type="ECO:0000313" key="2">
    <source>
        <dbReference type="RefSeq" id="XP_065651137.1"/>
    </source>
</evidence>
<name>A0ABM4BPS1_HYDVU</name>
<proteinExistence type="predicted"/>
<dbReference type="RefSeq" id="XP_065651137.1">
    <property type="nucleotide sequence ID" value="XM_065795065.1"/>
</dbReference>
<protein>
    <submittedName>
        <fullName evidence="2">Uncharacterized protein LOC136079332</fullName>
    </submittedName>
</protein>